<keyword evidence="7" id="KW-0255">Endonuclease</keyword>
<dbReference type="SUPFAM" id="SSF50630">
    <property type="entry name" value="Acid proteases"/>
    <property type="match status" value="1"/>
</dbReference>
<dbReference type="GO" id="GO:0003677">
    <property type="term" value="F:DNA binding"/>
    <property type="evidence" value="ECO:0007669"/>
    <property type="project" value="UniProtKB-KW"/>
</dbReference>
<evidence type="ECO:0000256" key="4">
    <source>
        <dbReference type="ARBA" id="ARBA00022722"/>
    </source>
</evidence>
<evidence type="ECO:0000259" key="16">
    <source>
        <dbReference type="Pfam" id="PF17919"/>
    </source>
</evidence>
<evidence type="ECO:0000256" key="13">
    <source>
        <dbReference type="ARBA" id="ARBA00023125"/>
    </source>
</evidence>
<feature type="domain" description="Tf2-1-like SH3-like" evidence="18">
    <location>
        <begin position="697"/>
        <end position="745"/>
    </location>
</feature>
<evidence type="ECO:0000256" key="15">
    <source>
        <dbReference type="ARBA" id="ARBA00023268"/>
    </source>
</evidence>
<dbReference type="Gene3D" id="1.10.340.70">
    <property type="match status" value="1"/>
</dbReference>
<dbReference type="InterPro" id="IPR012337">
    <property type="entry name" value="RNaseH-like_sf"/>
</dbReference>
<dbReference type="GO" id="GO:0046872">
    <property type="term" value="F:metal ion binding"/>
    <property type="evidence" value="ECO:0007669"/>
    <property type="project" value="UniProtKB-KW"/>
</dbReference>
<protein>
    <submittedName>
        <fullName evidence="19">Putative mitochondrial protein</fullName>
    </submittedName>
</protein>
<feature type="domain" description="Reverse transcriptase/retrotransposon-derived protein RNase H-like" evidence="16">
    <location>
        <begin position="378"/>
        <end position="457"/>
    </location>
</feature>
<evidence type="ECO:0000256" key="11">
    <source>
        <dbReference type="ARBA" id="ARBA00022918"/>
    </source>
</evidence>
<accession>A0A6L2L3P9</accession>
<dbReference type="PANTHER" id="PTHR37984:SF5">
    <property type="entry name" value="PROTEIN NYNRIN-LIKE"/>
    <property type="match status" value="1"/>
</dbReference>
<gene>
    <name evidence="19" type="ORF">Tci_027857</name>
</gene>
<dbReference type="InterPro" id="IPR050951">
    <property type="entry name" value="Retrovirus_Pol_polyprotein"/>
</dbReference>
<keyword evidence="10" id="KW-0229">DNA integration</keyword>
<dbReference type="Gene3D" id="3.10.10.10">
    <property type="entry name" value="HIV Type 1 Reverse Transcriptase, subunit A, domain 1"/>
    <property type="match status" value="1"/>
</dbReference>
<sequence>MVCVFKYIPEGTFIKGLRPELRSAVRVMQPEGLNQAMKLAIMIDDKKLNGVVGKSAPKPLTWGYNAGQIYNGLEMAEKHSKGICFRCDEKFTHGHTYASKTLQVLLVGDEEEDEDSDPEHVHLDSVEVSLNSVIGFTTPRIMKIKGILRDRYVVVLIDYGATHKFLSMELVNDLGLVVSGRGSMGVMLGNGKIENSYGLCKQVVLTLHELQVVDDFYPLELGSTDMILGIKWLQTLGDMTTLVLLKSMVRLLQKEKKGFLVKMKLLDDTQAEAVTTETSFDSAGLLAEYEDVLNLQSGLLPSRDHEHSIMLKDGTTLISVTPYRYPHIQKNEIKKLVKEMLAAGVIHPSSSPYSSPVLLVKKKDGSWRFCVDYRALNKEAMTQVHVLLFSTLPKPFIVKTDTSGSRVGAMLMQEGKPINYFSQVLVRTNQRSIKYLLEQRLVSEKHQKWLTKLMGYDLEIQYRPRKDNSAVDALSRRTKSVEYKALSMPSAYYWDELLRDVKRDTKLEPLRKRVLDEDGSCTGYTMERGRLLYMKRLVLPRTSQWIPKLFLEFHSSTTGGHEGHTKTYHRMASKIYWSEMRKDIARMVSECVVCQLQKYSTLALSGLLHPLELPEKVWDEVTMDFIDGLPKYGGFTIILVVVDCLSKYAHFVPLRHPYTASTLAAIFIWEVIRLHGVPKAMVTGQDKLRPYRHRSLSKRLNEKLDPRYFGPFEVLEKIGTVAYRLKLPDTASIHPVFHVSQLRKVVGDQVPETNFPKELTKDIEMRVQPQEVLGVREGKSNSKEDREVLIHWKSLPE</sequence>
<dbReference type="Pfam" id="PF24626">
    <property type="entry name" value="SH3_Tf2-1"/>
    <property type="match status" value="1"/>
</dbReference>
<dbReference type="Pfam" id="PF17921">
    <property type="entry name" value="Integrase_H2C2"/>
    <property type="match status" value="1"/>
</dbReference>
<feature type="domain" description="Integrase zinc-binding" evidence="17">
    <location>
        <begin position="546"/>
        <end position="599"/>
    </location>
</feature>
<dbReference type="EMBL" id="BKCJ010003568">
    <property type="protein sequence ID" value="GEU55879.1"/>
    <property type="molecule type" value="Genomic_DNA"/>
</dbReference>
<dbReference type="Pfam" id="PF17919">
    <property type="entry name" value="RT_RNaseH_2"/>
    <property type="match status" value="1"/>
</dbReference>
<dbReference type="InterPro" id="IPR043502">
    <property type="entry name" value="DNA/RNA_pol_sf"/>
</dbReference>
<keyword evidence="14" id="KW-0233">DNA recombination</keyword>
<dbReference type="InterPro" id="IPR056924">
    <property type="entry name" value="SH3_Tf2-1"/>
</dbReference>
<keyword evidence="13" id="KW-0238">DNA-binding</keyword>
<dbReference type="PANTHER" id="PTHR37984">
    <property type="entry name" value="PROTEIN CBG26694"/>
    <property type="match status" value="1"/>
</dbReference>
<dbReference type="SUPFAM" id="SSF56672">
    <property type="entry name" value="DNA/RNA polymerases"/>
    <property type="match status" value="1"/>
</dbReference>
<keyword evidence="2" id="KW-0808">Transferase</keyword>
<evidence type="ECO:0000256" key="1">
    <source>
        <dbReference type="ARBA" id="ARBA00022670"/>
    </source>
</evidence>
<keyword evidence="15" id="KW-0511">Multifunctional enzyme</keyword>
<evidence type="ECO:0000256" key="2">
    <source>
        <dbReference type="ARBA" id="ARBA00022679"/>
    </source>
</evidence>
<organism evidence="19">
    <name type="scientific">Tanacetum cinerariifolium</name>
    <name type="common">Dalmatian daisy</name>
    <name type="synonym">Chrysanthemum cinerariifolium</name>
    <dbReference type="NCBI Taxonomy" id="118510"/>
    <lineage>
        <taxon>Eukaryota</taxon>
        <taxon>Viridiplantae</taxon>
        <taxon>Streptophyta</taxon>
        <taxon>Embryophyta</taxon>
        <taxon>Tracheophyta</taxon>
        <taxon>Spermatophyta</taxon>
        <taxon>Magnoliopsida</taxon>
        <taxon>eudicotyledons</taxon>
        <taxon>Gunneridae</taxon>
        <taxon>Pentapetalae</taxon>
        <taxon>asterids</taxon>
        <taxon>campanulids</taxon>
        <taxon>Asterales</taxon>
        <taxon>Asteraceae</taxon>
        <taxon>Asteroideae</taxon>
        <taxon>Anthemideae</taxon>
        <taxon>Anthemidinae</taxon>
        <taxon>Tanacetum</taxon>
    </lineage>
</organism>
<evidence type="ECO:0000256" key="14">
    <source>
        <dbReference type="ARBA" id="ARBA00023172"/>
    </source>
</evidence>
<dbReference type="GO" id="GO:0006508">
    <property type="term" value="P:proteolysis"/>
    <property type="evidence" value="ECO:0007669"/>
    <property type="project" value="UniProtKB-KW"/>
</dbReference>
<evidence type="ECO:0000313" key="19">
    <source>
        <dbReference type="EMBL" id="GEU55879.1"/>
    </source>
</evidence>
<dbReference type="InterPro" id="IPR036397">
    <property type="entry name" value="RNaseH_sf"/>
</dbReference>
<dbReference type="GO" id="GO:0004190">
    <property type="term" value="F:aspartic-type endopeptidase activity"/>
    <property type="evidence" value="ECO:0007669"/>
    <property type="project" value="UniProtKB-KW"/>
</dbReference>
<keyword evidence="12" id="KW-0239">DNA-directed DNA polymerase</keyword>
<dbReference type="GO" id="GO:0003887">
    <property type="term" value="F:DNA-directed DNA polymerase activity"/>
    <property type="evidence" value="ECO:0007669"/>
    <property type="project" value="UniProtKB-KW"/>
</dbReference>
<keyword evidence="6" id="KW-0064">Aspartyl protease</keyword>
<comment type="caution">
    <text evidence="19">The sequence shown here is derived from an EMBL/GenBank/DDBJ whole genome shotgun (WGS) entry which is preliminary data.</text>
</comment>
<proteinExistence type="predicted"/>
<dbReference type="InterPro" id="IPR041588">
    <property type="entry name" value="Integrase_H2C2"/>
</dbReference>
<evidence type="ECO:0000256" key="12">
    <source>
        <dbReference type="ARBA" id="ARBA00022932"/>
    </source>
</evidence>
<dbReference type="GO" id="GO:0015074">
    <property type="term" value="P:DNA integration"/>
    <property type="evidence" value="ECO:0007669"/>
    <property type="project" value="UniProtKB-KW"/>
</dbReference>
<keyword evidence="1" id="KW-0645">Protease</keyword>
<dbReference type="AlphaFoldDB" id="A0A6L2L3P9"/>
<keyword evidence="8" id="KW-0378">Hydrolase</keyword>
<dbReference type="GO" id="GO:0003964">
    <property type="term" value="F:RNA-directed DNA polymerase activity"/>
    <property type="evidence" value="ECO:0007669"/>
    <property type="project" value="UniProtKB-KW"/>
</dbReference>
<keyword evidence="4" id="KW-0540">Nuclease</keyword>
<keyword evidence="3" id="KW-0548">Nucleotidyltransferase</keyword>
<dbReference type="Gene3D" id="3.30.420.10">
    <property type="entry name" value="Ribonuclease H-like superfamily/Ribonuclease H"/>
    <property type="match status" value="1"/>
</dbReference>
<dbReference type="GO" id="GO:0006310">
    <property type="term" value="P:DNA recombination"/>
    <property type="evidence" value="ECO:0007669"/>
    <property type="project" value="UniProtKB-KW"/>
</dbReference>
<reference evidence="19" key="1">
    <citation type="journal article" date="2019" name="Sci. Rep.">
        <title>Draft genome of Tanacetum cinerariifolium, the natural source of mosquito coil.</title>
        <authorList>
            <person name="Yamashiro T."/>
            <person name="Shiraishi A."/>
            <person name="Satake H."/>
            <person name="Nakayama K."/>
        </authorList>
    </citation>
    <scope>NUCLEOTIDE SEQUENCE</scope>
</reference>
<dbReference type="FunFam" id="1.10.340.70:FF:000001">
    <property type="entry name" value="Retrovirus-related Pol polyprotein from transposon gypsy-like Protein"/>
    <property type="match status" value="1"/>
</dbReference>
<evidence type="ECO:0000256" key="10">
    <source>
        <dbReference type="ARBA" id="ARBA00022908"/>
    </source>
</evidence>
<keyword evidence="11" id="KW-0695">RNA-directed DNA polymerase</keyword>
<evidence type="ECO:0000256" key="8">
    <source>
        <dbReference type="ARBA" id="ARBA00022801"/>
    </source>
</evidence>
<dbReference type="CDD" id="cd00303">
    <property type="entry name" value="retropepsin_like"/>
    <property type="match status" value="1"/>
</dbReference>
<name>A0A6L2L3P9_TANCI</name>
<evidence type="ECO:0000256" key="7">
    <source>
        <dbReference type="ARBA" id="ARBA00022759"/>
    </source>
</evidence>
<dbReference type="Gene3D" id="2.40.70.10">
    <property type="entry name" value="Acid Proteases"/>
    <property type="match status" value="1"/>
</dbReference>
<dbReference type="InterPro" id="IPR041577">
    <property type="entry name" value="RT_RNaseH_2"/>
</dbReference>
<keyword evidence="5" id="KW-0479">Metal-binding</keyword>
<keyword evidence="9" id="KW-0460">Magnesium</keyword>
<evidence type="ECO:0000256" key="6">
    <source>
        <dbReference type="ARBA" id="ARBA00022750"/>
    </source>
</evidence>
<evidence type="ECO:0000259" key="17">
    <source>
        <dbReference type="Pfam" id="PF17921"/>
    </source>
</evidence>
<dbReference type="GO" id="GO:0004519">
    <property type="term" value="F:endonuclease activity"/>
    <property type="evidence" value="ECO:0007669"/>
    <property type="project" value="UniProtKB-KW"/>
</dbReference>
<evidence type="ECO:0000259" key="18">
    <source>
        <dbReference type="Pfam" id="PF24626"/>
    </source>
</evidence>
<evidence type="ECO:0000256" key="5">
    <source>
        <dbReference type="ARBA" id="ARBA00022723"/>
    </source>
</evidence>
<evidence type="ECO:0000256" key="3">
    <source>
        <dbReference type="ARBA" id="ARBA00022695"/>
    </source>
</evidence>
<dbReference type="InterPro" id="IPR021109">
    <property type="entry name" value="Peptidase_aspartic_dom_sf"/>
</dbReference>
<dbReference type="Pfam" id="PF08284">
    <property type="entry name" value="RVP_2"/>
    <property type="match status" value="1"/>
</dbReference>
<dbReference type="SUPFAM" id="SSF53098">
    <property type="entry name" value="Ribonuclease H-like"/>
    <property type="match status" value="1"/>
</dbReference>
<evidence type="ECO:0000256" key="9">
    <source>
        <dbReference type="ARBA" id="ARBA00022842"/>
    </source>
</evidence>